<gene>
    <name evidence="1" type="ORF">ENN90_09335</name>
</gene>
<name>A0A831PJI4_9BACT</name>
<reference evidence="1" key="1">
    <citation type="journal article" date="2020" name="mSystems">
        <title>Genome- and Community-Level Interaction Insights into Carbon Utilization and Element Cycling Functions of Hydrothermarchaeota in Hydrothermal Sediment.</title>
        <authorList>
            <person name="Zhou Z."/>
            <person name="Liu Y."/>
            <person name="Xu W."/>
            <person name="Pan J."/>
            <person name="Luo Z.H."/>
            <person name="Li M."/>
        </authorList>
    </citation>
    <scope>NUCLEOTIDE SEQUENCE [LARGE SCALE GENOMIC DNA]</scope>
    <source>
        <strain evidence="1">SpSt-1217</strain>
    </source>
</reference>
<accession>A0A831PJI4</accession>
<organism evidence="1">
    <name type="scientific">Mariniphaga anaerophila</name>
    <dbReference type="NCBI Taxonomy" id="1484053"/>
    <lineage>
        <taxon>Bacteria</taxon>
        <taxon>Pseudomonadati</taxon>
        <taxon>Bacteroidota</taxon>
        <taxon>Bacteroidia</taxon>
        <taxon>Marinilabiliales</taxon>
        <taxon>Prolixibacteraceae</taxon>
        <taxon>Mariniphaga</taxon>
    </lineage>
</organism>
<evidence type="ECO:0000313" key="1">
    <source>
        <dbReference type="EMBL" id="HDR51799.1"/>
    </source>
</evidence>
<comment type="caution">
    <text evidence="1">The sequence shown here is derived from an EMBL/GenBank/DDBJ whole genome shotgun (WGS) entry which is preliminary data.</text>
</comment>
<dbReference type="AlphaFoldDB" id="A0A831PJI4"/>
<sequence length="66" mass="7821">MWLLRRDLKLNHEYQADQAVLNKGIDTQKYQLLVLQKAVGERRFALANNFSQKPILKLIKMESFFV</sequence>
<dbReference type="EMBL" id="DSDK01000503">
    <property type="protein sequence ID" value="HDR51799.1"/>
    <property type="molecule type" value="Genomic_DNA"/>
</dbReference>
<protein>
    <submittedName>
        <fullName evidence="1">Uncharacterized protein</fullName>
    </submittedName>
</protein>
<proteinExistence type="predicted"/>
<dbReference type="Proteomes" id="UP000886047">
    <property type="component" value="Unassembled WGS sequence"/>
</dbReference>